<dbReference type="InterPro" id="IPR036513">
    <property type="entry name" value="STAS_dom_sf"/>
</dbReference>
<evidence type="ECO:0000259" key="1">
    <source>
        <dbReference type="Pfam" id="PF13466"/>
    </source>
</evidence>
<dbReference type="Gene3D" id="3.30.750.24">
    <property type="entry name" value="STAS domain"/>
    <property type="match status" value="1"/>
</dbReference>
<dbReference type="SUPFAM" id="SSF52091">
    <property type="entry name" value="SpoIIaa-like"/>
    <property type="match status" value="1"/>
</dbReference>
<feature type="domain" description="MlaB-like STAS" evidence="1">
    <location>
        <begin position="5"/>
        <end position="80"/>
    </location>
</feature>
<evidence type="ECO:0000313" key="2">
    <source>
        <dbReference type="EMBL" id="CUH59471.1"/>
    </source>
</evidence>
<sequence>MASVIALPARVDLSASIDLRDRLLSGSSDVTIDASSVNILTTPGLQVLLAAKPHLAADSRALTIDAPSAEFLSCLTSFGTDLSAIQTEGAAP</sequence>
<dbReference type="AlphaFoldDB" id="A0A0P1FDP5"/>
<dbReference type="EMBL" id="CYRX01000010">
    <property type="protein sequence ID" value="CUH59471.1"/>
    <property type="molecule type" value="Genomic_DNA"/>
</dbReference>
<protein>
    <recommendedName>
        <fullName evidence="1">MlaB-like STAS domain-containing protein</fullName>
    </recommendedName>
</protein>
<gene>
    <name evidence="2" type="ORF">THS5294_00757</name>
</gene>
<dbReference type="InterPro" id="IPR058548">
    <property type="entry name" value="MlaB-like_STAS"/>
</dbReference>
<reference evidence="2 3" key="1">
    <citation type="submission" date="2015-09" db="EMBL/GenBank/DDBJ databases">
        <authorList>
            <consortium name="Swine Surveillance"/>
        </authorList>
    </citation>
    <scope>NUCLEOTIDE SEQUENCE [LARGE SCALE GENOMIC DNA]</scope>
    <source>
        <strain evidence="2 3">CECT 5294</strain>
    </source>
</reference>
<dbReference type="Pfam" id="PF13466">
    <property type="entry name" value="STAS_2"/>
    <property type="match status" value="1"/>
</dbReference>
<organism evidence="2 3">
    <name type="scientific">Thalassobacter stenotrophicus</name>
    <dbReference type="NCBI Taxonomy" id="266809"/>
    <lineage>
        <taxon>Bacteria</taxon>
        <taxon>Pseudomonadati</taxon>
        <taxon>Pseudomonadota</taxon>
        <taxon>Alphaproteobacteria</taxon>
        <taxon>Rhodobacterales</taxon>
        <taxon>Roseobacteraceae</taxon>
        <taxon>Thalassobacter</taxon>
    </lineage>
</organism>
<proteinExistence type="predicted"/>
<dbReference type="Proteomes" id="UP000051298">
    <property type="component" value="Unassembled WGS sequence"/>
</dbReference>
<dbReference type="STRING" id="266809.PM03_04120"/>
<name>A0A0P1FDP5_9RHOB</name>
<evidence type="ECO:0000313" key="3">
    <source>
        <dbReference type="Proteomes" id="UP000051298"/>
    </source>
</evidence>
<accession>A0A0P1FDP5</accession>